<feature type="domain" description="U3 small nucleolar RNA-associated protein 20 N-terminal" evidence="1">
    <location>
        <begin position="31"/>
        <end position="649"/>
    </location>
</feature>
<dbReference type="AlphaFoldDB" id="A0AAD6WI14"/>
<dbReference type="PANTHER" id="PTHR17695">
    <property type="entry name" value="SMALL SUBUNIT PROCESSOME COMPONENT 20 HOMOLOG"/>
    <property type="match status" value="1"/>
</dbReference>
<reference evidence="2 3" key="1">
    <citation type="journal article" date="2023" name="Mol. Ecol. Resour.">
        <title>Chromosome-level genome assembly of a triploid poplar Populus alba 'Berolinensis'.</title>
        <authorList>
            <person name="Chen S."/>
            <person name="Yu Y."/>
            <person name="Wang X."/>
            <person name="Wang S."/>
            <person name="Zhang T."/>
            <person name="Zhou Y."/>
            <person name="He R."/>
            <person name="Meng N."/>
            <person name="Wang Y."/>
            <person name="Liu W."/>
            <person name="Liu Z."/>
            <person name="Liu J."/>
            <person name="Guo Q."/>
            <person name="Huang H."/>
            <person name="Sederoff R.R."/>
            <person name="Wang G."/>
            <person name="Qu G."/>
            <person name="Chen S."/>
        </authorList>
    </citation>
    <scope>NUCLEOTIDE SEQUENCE [LARGE SCALE GENOMIC DNA]</scope>
    <source>
        <strain evidence="2">SC-2020</strain>
    </source>
</reference>
<organism evidence="2 3">
    <name type="scientific">Populus alba x Populus x berolinensis</name>
    <dbReference type="NCBI Taxonomy" id="444605"/>
    <lineage>
        <taxon>Eukaryota</taxon>
        <taxon>Viridiplantae</taxon>
        <taxon>Streptophyta</taxon>
        <taxon>Embryophyta</taxon>
        <taxon>Tracheophyta</taxon>
        <taxon>Spermatophyta</taxon>
        <taxon>Magnoliopsida</taxon>
        <taxon>eudicotyledons</taxon>
        <taxon>Gunneridae</taxon>
        <taxon>Pentapetalae</taxon>
        <taxon>rosids</taxon>
        <taxon>fabids</taxon>
        <taxon>Malpighiales</taxon>
        <taxon>Salicaceae</taxon>
        <taxon>Saliceae</taxon>
        <taxon>Populus</taxon>
    </lineage>
</organism>
<dbReference type="Proteomes" id="UP001164929">
    <property type="component" value="Chromosome 1"/>
</dbReference>
<evidence type="ECO:0000259" key="1">
    <source>
        <dbReference type="Pfam" id="PF07539"/>
    </source>
</evidence>
<sequence>MRPSNYPPVSPVNMSVGLFNPVTCKGKEWKGILKEWLNLLKLMRNSKAFYKNQFVKDVLQTRLIDEDDVHIQTSVLDCLLTWKDDFLLQYEQHLRNLIKNLQSLKRGHRANLVPFVILLLMPKVRKLKMLASRKHTSINQRKVVLRFIAQLDVGELTLFFVSLLKPLHILPEGVDSAAIFFWNLCKSSVDEFQTSNILKHFTMEKIMALSWKQRTGFLHVVEDILGTFSGSINGCVVRLLGSCTASLDAVKDASSVVEDNTSDNQKLHENNNAILNQVARSTAVKQFKDMRSLCLRIVSLVLNKYDDHDFGDEFWNCSSNHFKQEGSSSEKPSSLFSCFLAMSRSSHLVPLLFREKNLAPNIFSILTIPTASEAIISCVLKFIENLLNLEDDLDDEDNAAQKLLLLNLDELINSLHHLFQSDKATKRYPGEIQIRIFKFLSKYIKDQLPARQLVDILLSSLAMRYKDSDVCIEYLQVVRDIIPVVGSESGSKILKAVSPLLTSVGLDVRLPICDLLDALAKSDPSFLFVAKLLHELNATSAAEMGGLDYDTVFKAYEKVGVGLFHTIPADQALVILSHCVYDMSSVDITLRHSAYSSLLSFVEFSSAILCGEDQNQPVITNCEGCWTRASIQRTINKFLLKYMGNAMKARSSVRKEWIELLRDMVLKLPKVAKFSSFKALCSEDAEVDFFNNIIHLQKRMIARALLRFKTVISESTASEDILNKIFVPLFFNMLLEEQGGKGEHIKSACLEALASISALMGWKSYYNLLIRCFQEMNVHLDKQKILLRLICSILDQFHFSQICSSQEVKDPPDSSLADTSDSCSMDVSRKCVGGTSSAMVHKNSTSVGLSEILACLHKTVLPKIQKLMDSDSDKVNANISVAALKVLKLLPGTQSIHNFQVSFIASQTN</sequence>
<dbReference type="InterPro" id="IPR011430">
    <property type="entry name" value="UTP20_N"/>
</dbReference>
<evidence type="ECO:0000313" key="2">
    <source>
        <dbReference type="EMBL" id="KAJ7013673.1"/>
    </source>
</evidence>
<name>A0AAD6WI14_9ROSI</name>
<comment type="caution">
    <text evidence="2">The sequence shown here is derived from an EMBL/GenBank/DDBJ whole genome shotgun (WGS) entry which is preliminary data.</text>
</comment>
<keyword evidence="3" id="KW-1185">Reference proteome</keyword>
<dbReference type="SUPFAM" id="SSF48371">
    <property type="entry name" value="ARM repeat"/>
    <property type="match status" value="1"/>
</dbReference>
<evidence type="ECO:0000313" key="3">
    <source>
        <dbReference type="Proteomes" id="UP001164929"/>
    </source>
</evidence>
<dbReference type="GO" id="GO:0032040">
    <property type="term" value="C:small-subunit processome"/>
    <property type="evidence" value="ECO:0007669"/>
    <property type="project" value="TreeGrafter"/>
</dbReference>
<proteinExistence type="predicted"/>
<dbReference type="PANTHER" id="PTHR17695:SF11">
    <property type="entry name" value="SMALL SUBUNIT PROCESSOME COMPONENT 20 HOMOLOG"/>
    <property type="match status" value="1"/>
</dbReference>
<accession>A0AAD6WI14</accession>
<dbReference type="InterPro" id="IPR016024">
    <property type="entry name" value="ARM-type_fold"/>
</dbReference>
<gene>
    <name evidence="2" type="ORF">NC653_003348</name>
</gene>
<dbReference type="InterPro" id="IPR052575">
    <property type="entry name" value="SSU_processome_comp_20"/>
</dbReference>
<dbReference type="GO" id="GO:0030686">
    <property type="term" value="C:90S preribosome"/>
    <property type="evidence" value="ECO:0007669"/>
    <property type="project" value="TreeGrafter"/>
</dbReference>
<dbReference type="Pfam" id="PF07539">
    <property type="entry name" value="UTP20_N"/>
    <property type="match status" value="1"/>
</dbReference>
<dbReference type="EMBL" id="JAQIZT010000001">
    <property type="protein sequence ID" value="KAJ7013673.1"/>
    <property type="molecule type" value="Genomic_DNA"/>
</dbReference>
<protein>
    <recommendedName>
        <fullName evidence="1">U3 small nucleolar RNA-associated protein 20 N-terminal domain-containing protein</fullName>
    </recommendedName>
</protein>